<dbReference type="RefSeq" id="XP_013405325.1">
    <property type="nucleotide sequence ID" value="XM_013549871.1"/>
</dbReference>
<sequence length="759" mass="85241">MRLDAESSEDRQSVAGDAGQEQHPVKLNFCESIRRNTHWKCFILTLLISGCLTAILWCRLSSNTQQPSTNLGQVYVIQLYQTNPCDDGYVYIPVAFVVMLYLVYLVECWHCHTRLELRGRSDVNTVYEKIQAMREAFPVVWWKSVCYHYVRRTRQVTRYRNGDAFTSTQVYYERVNSHTAGSAYNFLNAGVKDMSRTLVGLENYSAIKIRFTKGFSFACPEAEAEFEQQRIEFFQENESRDDYMETKEGLDLLNANFRDYVITFGNPQRLPWYISHIVFWFSSLMLLSWPLRVIIQYKTAYVHYHVHKLFGINYLNVSCASCQVTRSSTAYSIELEAAIKQNYTLVPSYSEALLMEYTRDANSNIATALTPTSVNGHVVFPQLIGRSSSKPFNLVFWDKENNNDESENATPPSRTSSIANFFNQLRSGLFSTGGASRISKKSKGNRTFFPMSVSASNFQEFAKKVLKPTGKRLRGVCQSRSYNARLPTAPKAPDGSKDSCGKAGNPQMTEKNSSQAQVLPRNVVSAMNNNYLSKSQEQQKDESNDRKVNRCALEQKSNSDSKSTEWPIPADMNANRVASIYTANTASSSVQCRSENLDGGNKVSNFFRHSAIADTAQKCSLPTQIPVKPTNTTSLQQSDMMNNMPHENLMQNTHNVSNTNDGTSLAQSLLTSATPSESPPSYENALSMRPAPAPTPAPTVASPSQDAQISNKRLCQFCHSSPVPVRLLQARQSGAVTENADQLEETDDQNDINILETTI</sequence>
<keyword evidence="8" id="KW-1185">Reference proteome</keyword>
<dbReference type="AlphaFoldDB" id="A0A1S3J4L5"/>
<evidence type="ECO:0000256" key="1">
    <source>
        <dbReference type="ARBA" id="ARBA00004141"/>
    </source>
</evidence>
<dbReference type="OrthoDB" id="190434at2759"/>
<feature type="compositionally biased region" description="Polar residues" evidence="6">
    <location>
        <begin position="506"/>
        <end position="517"/>
    </location>
</feature>
<dbReference type="Pfam" id="PF14857">
    <property type="entry name" value="TMEM151"/>
    <property type="match status" value="1"/>
</dbReference>
<feature type="region of interest" description="Disordered" evidence="6">
    <location>
        <begin position="669"/>
        <end position="704"/>
    </location>
</feature>
<evidence type="ECO:0000256" key="3">
    <source>
        <dbReference type="ARBA" id="ARBA00022692"/>
    </source>
</evidence>
<reference evidence="9" key="1">
    <citation type="submission" date="2025-08" db="UniProtKB">
        <authorList>
            <consortium name="RefSeq"/>
        </authorList>
    </citation>
    <scope>IDENTIFICATION</scope>
    <source>
        <tissue evidence="9">Gonads</tissue>
    </source>
</reference>
<gene>
    <name evidence="9" type="primary">LOC106170127</name>
</gene>
<name>A0A1S3J4L5_LINAN</name>
<dbReference type="STRING" id="7574.A0A1S3J4L5"/>
<keyword evidence="5 7" id="KW-0472">Membrane</keyword>
<evidence type="ECO:0000313" key="9">
    <source>
        <dbReference type="RefSeq" id="XP_013405325.1"/>
    </source>
</evidence>
<comment type="similarity">
    <text evidence="2">Belongs to the TMEM151 family.</text>
</comment>
<feature type="transmembrane region" description="Helical" evidence="7">
    <location>
        <begin position="270"/>
        <end position="291"/>
    </location>
</feature>
<dbReference type="PANTHER" id="PTHR31893">
    <property type="entry name" value="TRANSMEMBRANE PROTEIN 151 HOMOLOG"/>
    <property type="match status" value="1"/>
</dbReference>
<comment type="subcellular location">
    <subcellularLocation>
        <location evidence="1">Membrane</location>
        <topology evidence="1">Multi-pass membrane protein</topology>
    </subcellularLocation>
</comment>
<dbReference type="Proteomes" id="UP000085678">
    <property type="component" value="Unplaced"/>
</dbReference>
<accession>A0A1S3J4L5</accession>
<evidence type="ECO:0000256" key="5">
    <source>
        <dbReference type="ARBA" id="ARBA00023136"/>
    </source>
</evidence>
<feature type="region of interest" description="Disordered" evidence="6">
    <location>
        <begin position="477"/>
        <end position="518"/>
    </location>
</feature>
<dbReference type="KEGG" id="lak:106170127"/>
<dbReference type="GeneID" id="106170127"/>
<proteinExistence type="inferred from homology"/>
<feature type="transmembrane region" description="Helical" evidence="7">
    <location>
        <begin position="88"/>
        <end position="106"/>
    </location>
</feature>
<feature type="compositionally biased region" description="Polar residues" evidence="6">
    <location>
        <begin position="669"/>
        <end position="681"/>
    </location>
</feature>
<evidence type="ECO:0000256" key="2">
    <source>
        <dbReference type="ARBA" id="ARBA00009583"/>
    </source>
</evidence>
<feature type="compositionally biased region" description="Basic and acidic residues" evidence="6">
    <location>
        <begin position="537"/>
        <end position="548"/>
    </location>
</feature>
<dbReference type="PANTHER" id="PTHR31893:SF5">
    <property type="entry name" value="TRANSMEMBRANE PROTEIN 151 HOMOLOG"/>
    <property type="match status" value="1"/>
</dbReference>
<evidence type="ECO:0000256" key="6">
    <source>
        <dbReference type="SAM" id="MobiDB-lite"/>
    </source>
</evidence>
<evidence type="ECO:0000256" key="4">
    <source>
        <dbReference type="ARBA" id="ARBA00022989"/>
    </source>
</evidence>
<evidence type="ECO:0000256" key="7">
    <source>
        <dbReference type="SAM" id="Phobius"/>
    </source>
</evidence>
<keyword evidence="4 7" id="KW-1133">Transmembrane helix</keyword>
<feature type="transmembrane region" description="Helical" evidence="7">
    <location>
        <begin position="41"/>
        <end position="62"/>
    </location>
</feature>
<protein>
    <submittedName>
        <fullName evidence="9">Transmembrane protein 151 homolog</fullName>
    </submittedName>
</protein>
<organism evidence="8 9">
    <name type="scientific">Lingula anatina</name>
    <name type="common">Brachiopod</name>
    <name type="synonym">Lingula unguis</name>
    <dbReference type="NCBI Taxonomy" id="7574"/>
    <lineage>
        <taxon>Eukaryota</taxon>
        <taxon>Metazoa</taxon>
        <taxon>Spiralia</taxon>
        <taxon>Lophotrochozoa</taxon>
        <taxon>Brachiopoda</taxon>
        <taxon>Linguliformea</taxon>
        <taxon>Lingulata</taxon>
        <taxon>Lingulida</taxon>
        <taxon>Linguloidea</taxon>
        <taxon>Lingulidae</taxon>
        <taxon>Lingula</taxon>
    </lineage>
</organism>
<evidence type="ECO:0000313" key="8">
    <source>
        <dbReference type="Proteomes" id="UP000085678"/>
    </source>
</evidence>
<dbReference type="InterPro" id="IPR026767">
    <property type="entry name" value="Tmem151"/>
</dbReference>
<feature type="region of interest" description="Disordered" evidence="6">
    <location>
        <begin position="534"/>
        <end position="568"/>
    </location>
</feature>
<dbReference type="InParanoid" id="A0A1S3J4L5"/>
<keyword evidence="3 7" id="KW-0812">Transmembrane</keyword>
<dbReference type="GO" id="GO:0016020">
    <property type="term" value="C:membrane"/>
    <property type="evidence" value="ECO:0007669"/>
    <property type="project" value="UniProtKB-SubCell"/>
</dbReference>